<name>A0ABZ1CR44_9TREE</name>
<keyword evidence="3" id="KW-0720">Serine protease</keyword>
<evidence type="ECO:0000313" key="6">
    <source>
        <dbReference type="EMBL" id="WRT64207.1"/>
    </source>
</evidence>
<evidence type="ECO:0000256" key="2">
    <source>
        <dbReference type="ARBA" id="ARBA00022801"/>
    </source>
</evidence>
<dbReference type="GeneID" id="87953267"/>
<sequence length="414" mass="43578">MSDSLWIPDSSPLIFYSPAEVYFSGQNLASWVGNNGSQGNVTGNVNGSGETNTFHSSVGHSAIVLPSIYAKSFTPLFSSPEGYDVTIQTNSDAPYPLSSGQKWVAPNDDFNPQTFTLNFQCGKQGGCAEANVEGQIDFLGTWIETEFSPDGSQMESVDLDDASPLIQYEGFAPVDQNNKIVEVDGQLDYEKTLSMTSTQGATAQVTFNGASILLYGVTCPSCGVFTITLDGSSSPSATLNSFNNVTTHNTLLFFATNLNTASSHTIEIEAKGGVVLDKIEVRGPKGAVGFSGNANGSPTSMGPSSSITPTNTSNNGTSGSSPNASGVPASPGGSPNVGVIIGAILGSIAGVGFLWFLCRKVAPRMKKPADKKLNPWDEANLLQNMKNEEVHVTTAANQRYVYPGLIAHSDLKKK</sequence>
<evidence type="ECO:0000256" key="3">
    <source>
        <dbReference type="ARBA" id="ARBA00022825"/>
    </source>
</evidence>
<evidence type="ECO:0000256" key="5">
    <source>
        <dbReference type="SAM" id="Phobius"/>
    </source>
</evidence>
<dbReference type="InterPro" id="IPR023828">
    <property type="entry name" value="Peptidase_S8_Ser-AS"/>
</dbReference>
<gene>
    <name evidence="6" type="ORF">IL334_001136</name>
</gene>
<evidence type="ECO:0000256" key="1">
    <source>
        <dbReference type="ARBA" id="ARBA00022670"/>
    </source>
</evidence>
<dbReference type="PROSITE" id="PS00138">
    <property type="entry name" value="SUBTILASE_SER"/>
    <property type="match status" value="1"/>
</dbReference>
<reference evidence="6 7" key="1">
    <citation type="submission" date="2024-01" db="EMBL/GenBank/DDBJ databases">
        <title>Comparative genomics of Cryptococcus and Kwoniella reveals pathogenesis evolution and contrasting modes of karyotype evolution via chromosome fusion or intercentromeric recombination.</title>
        <authorList>
            <person name="Coelho M.A."/>
            <person name="David-Palma M."/>
            <person name="Shea T."/>
            <person name="Bowers K."/>
            <person name="McGinley-Smith S."/>
            <person name="Mohammad A.W."/>
            <person name="Gnirke A."/>
            <person name="Yurkov A.M."/>
            <person name="Nowrousian M."/>
            <person name="Sun S."/>
            <person name="Cuomo C.A."/>
            <person name="Heitman J."/>
        </authorList>
    </citation>
    <scope>NUCLEOTIDE SEQUENCE [LARGE SCALE GENOMIC DNA]</scope>
    <source>
        <strain evidence="6">CBS 11374</strain>
    </source>
</reference>
<feature type="transmembrane region" description="Helical" evidence="5">
    <location>
        <begin position="337"/>
        <end position="358"/>
    </location>
</feature>
<keyword evidence="7" id="KW-1185">Reference proteome</keyword>
<keyword evidence="5" id="KW-1133">Transmembrane helix</keyword>
<keyword evidence="5" id="KW-0472">Membrane</keyword>
<feature type="region of interest" description="Disordered" evidence="4">
    <location>
        <begin position="287"/>
        <end position="331"/>
    </location>
</feature>
<accession>A0ABZ1CR44</accession>
<dbReference type="EMBL" id="CP141881">
    <property type="protein sequence ID" value="WRT64207.1"/>
    <property type="molecule type" value="Genomic_DNA"/>
</dbReference>
<proteinExistence type="predicted"/>
<dbReference type="RefSeq" id="XP_062788947.1">
    <property type="nucleotide sequence ID" value="XM_062932896.1"/>
</dbReference>
<keyword evidence="1" id="KW-0645">Protease</keyword>
<protein>
    <submittedName>
        <fullName evidence="6">Uncharacterized protein</fullName>
    </submittedName>
</protein>
<keyword evidence="2" id="KW-0378">Hydrolase</keyword>
<evidence type="ECO:0000313" key="7">
    <source>
        <dbReference type="Proteomes" id="UP001329825"/>
    </source>
</evidence>
<keyword evidence="5" id="KW-0812">Transmembrane</keyword>
<feature type="compositionally biased region" description="Low complexity" evidence="4">
    <location>
        <begin position="302"/>
        <end position="326"/>
    </location>
</feature>
<organism evidence="6 7">
    <name type="scientific">Kwoniella shivajii</name>
    <dbReference type="NCBI Taxonomy" id="564305"/>
    <lineage>
        <taxon>Eukaryota</taxon>
        <taxon>Fungi</taxon>
        <taxon>Dikarya</taxon>
        <taxon>Basidiomycota</taxon>
        <taxon>Agaricomycotina</taxon>
        <taxon>Tremellomycetes</taxon>
        <taxon>Tremellales</taxon>
        <taxon>Cryptococcaceae</taxon>
        <taxon>Kwoniella</taxon>
    </lineage>
</organism>
<dbReference type="Proteomes" id="UP001329825">
    <property type="component" value="Chromosome 1"/>
</dbReference>
<evidence type="ECO:0000256" key="4">
    <source>
        <dbReference type="SAM" id="MobiDB-lite"/>
    </source>
</evidence>
<feature type="compositionally biased region" description="Polar residues" evidence="4">
    <location>
        <begin position="292"/>
        <end position="301"/>
    </location>
</feature>
<dbReference type="Gene3D" id="2.60.120.260">
    <property type="entry name" value="Galactose-binding domain-like"/>
    <property type="match status" value="1"/>
</dbReference>